<dbReference type="EMBL" id="ANJA01002146">
    <property type="protein sequence ID" value="ETO71735.1"/>
    <property type="molecule type" value="Genomic_DNA"/>
</dbReference>
<feature type="signal peptide" evidence="4">
    <location>
        <begin position="1"/>
        <end position="24"/>
    </location>
</feature>
<evidence type="ECO:0000256" key="4">
    <source>
        <dbReference type="SAM" id="SignalP"/>
    </source>
</evidence>
<accession>A0A080ZYM4</accession>
<dbReference type="Proteomes" id="UP000028582">
    <property type="component" value="Unassembled WGS sequence"/>
</dbReference>
<reference evidence="5 6" key="1">
    <citation type="submission" date="2013-11" db="EMBL/GenBank/DDBJ databases">
        <title>The Genome Sequence of Phytophthora parasitica P1976.</title>
        <authorList>
            <consortium name="The Broad Institute Genomics Platform"/>
            <person name="Russ C."/>
            <person name="Tyler B."/>
            <person name="Panabieres F."/>
            <person name="Shan W."/>
            <person name="Tripathy S."/>
            <person name="Grunwald N."/>
            <person name="Machado M."/>
            <person name="Johnson C.S."/>
            <person name="Walker B."/>
            <person name="Young S."/>
            <person name="Zeng Q."/>
            <person name="Gargeya S."/>
            <person name="Fitzgerald M."/>
            <person name="Haas B."/>
            <person name="Abouelleil A."/>
            <person name="Allen A.W."/>
            <person name="Alvarado L."/>
            <person name="Arachchi H.M."/>
            <person name="Berlin A.M."/>
            <person name="Chapman S.B."/>
            <person name="Gainer-Dewar J."/>
            <person name="Goldberg J."/>
            <person name="Griggs A."/>
            <person name="Gujja S."/>
            <person name="Hansen M."/>
            <person name="Howarth C."/>
            <person name="Imamovic A."/>
            <person name="Ireland A."/>
            <person name="Larimer J."/>
            <person name="McCowan C."/>
            <person name="Murphy C."/>
            <person name="Pearson M."/>
            <person name="Poon T.W."/>
            <person name="Priest M."/>
            <person name="Roberts A."/>
            <person name="Saif S."/>
            <person name="Shea T."/>
            <person name="Sisk P."/>
            <person name="Sykes S."/>
            <person name="Wortman J."/>
            <person name="Nusbaum C."/>
            <person name="Birren B."/>
        </authorList>
    </citation>
    <scope>NUCLEOTIDE SEQUENCE [LARGE SCALE GENOMIC DNA]</scope>
    <source>
        <strain evidence="5 6">P1976</strain>
    </source>
</reference>
<dbReference type="AlphaFoldDB" id="A0A080ZYM4"/>
<keyword evidence="3" id="KW-0472">Membrane</keyword>
<organism evidence="5 6">
    <name type="scientific">Phytophthora nicotianae P1976</name>
    <dbReference type="NCBI Taxonomy" id="1317066"/>
    <lineage>
        <taxon>Eukaryota</taxon>
        <taxon>Sar</taxon>
        <taxon>Stramenopiles</taxon>
        <taxon>Oomycota</taxon>
        <taxon>Peronosporomycetes</taxon>
        <taxon>Peronosporales</taxon>
        <taxon>Peronosporaceae</taxon>
        <taxon>Phytophthora</taxon>
    </lineage>
</organism>
<gene>
    <name evidence="5" type="ORF">F444_11967</name>
</gene>
<keyword evidence="3" id="KW-0812">Transmembrane</keyword>
<proteinExistence type="predicted"/>
<evidence type="ECO:0000313" key="6">
    <source>
        <dbReference type="Proteomes" id="UP000028582"/>
    </source>
</evidence>
<comment type="caution">
    <text evidence="5">The sequence shown here is derived from an EMBL/GenBank/DDBJ whole genome shotgun (WGS) entry which is preliminary data.</text>
</comment>
<evidence type="ECO:0000313" key="5">
    <source>
        <dbReference type="EMBL" id="ETO71735.1"/>
    </source>
</evidence>
<feature type="compositionally biased region" description="Basic and acidic residues" evidence="2">
    <location>
        <begin position="554"/>
        <end position="567"/>
    </location>
</feature>
<evidence type="ECO:0000256" key="1">
    <source>
        <dbReference type="SAM" id="Coils"/>
    </source>
</evidence>
<feature type="chain" id="PRO_5001753713" evidence="4">
    <location>
        <begin position="25"/>
        <end position="608"/>
    </location>
</feature>
<name>A0A080ZYM4_PHYNI</name>
<feature type="coiled-coil region" evidence="1">
    <location>
        <begin position="86"/>
        <end position="113"/>
    </location>
</feature>
<feature type="region of interest" description="Disordered" evidence="2">
    <location>
        <begin position="552"/>
        <end position="579"/>
    </location>
</feature>
<keyword evidence="1" id="KW-0175">Coiled coil</keyword>
<evidence type="ECO:0000256" key="2">
    <source>
        <dbReference type="SAM" id="MobiDB-lite"/>
    </source>
</evidence>
<keyword evidence="3" id="KW-1133">Transmembrane helix</keyword>
<protein>
    <submittedName>
        <fullName evidence="5">Uncharacterized protein</fullName>
    </submittedName>
</protein>
<feature type="region of interest" description="Disordered" evidence="2">
    <location>
        <begin position="49"/>
        <end position="79"/>
    </location>
</feature>
<sequence length="608" mass="67749">MGVITRLLLLLELCVLVYVSRTTGESEVEVALDAAGSIVHENRPLEAVAEANSDPAEQSSVNEAETVGESMKSDSPFHESDVVPLMTTLQRELTAVEQMVKLQEKKLQVLREMRSVWLQETQLPQDEEMPKRRRQVDIVELIERRLDAAIAETLTKSTTSAFDTHFVEKSTITLEGEVVDMKMKVLGAVELIAVAYRSGIAVFYSEVEELLRIDTEKQGIERIALEFQEDQPCLVVMYETPEIAVYELKLVTRSTSYDAQEPKFTVAVVPELMLSVKESRILQLPKKASALAIARSSRQLVMVVSQVDGIINFLALNGTNFRQLQTNASISAMETRRNLLAFSTNTDVVISSVTRAQGSVFHICPGSSAKVSSITFDAMVPEIMYIGTQRGEILVYAVNAGAPAEAQACRLLSRSFITKTSQDTAPVVLATTKTYIIAATPQNIGVFNVSKTQRDGAFLSKICSIKRMNPTENHQLSLPIMAFSQGTLGSYLAIINGQDKLTLYHCLLPDVREPSDLHWTVYLYAIIAIVAVIGSQLFIRWQRRSSVNPWDSIGKPRDSPYEKYGDLKDDDDEFDGDFGQYSYLSDELRNRIAQEKKGSTRTEEDVDY</sequence>
<dbReference type="SUPFAM" id="SSF50978">
    <property type="entry name" value="WD40 repeat-like"/>
    <property type="match status" value="1"/>
</dbReference>
<feature type="transmembrane region" description="Helical" evidence="3">
    <location>
        <begin position="519"/>
        <end position="539"/>
    </location>
</feature>
<dbReference type="InterPro" id="IPR036322">
    <property type="entry name" value="WD40_repeat_dom_sf"/>
</dbReference>
<dbReference type="OrthoDB" id="126946at2759"/>
<keyword evidence="4" id="KW-0732">Signal</keyword>
<evidence type="ECO:0000256" key="3">
    <source>
        <dbReference type="SAM" id="Phobius"/>
    </source>
</evidence>